<keyword evidence="2" id="KW-0472">Membrane</keyword>
<evidence type="ECO:0000313" key="5">
    <source>
        <dbReference type="Proteomes" id="UP001197770"/>
    </source>
</evidence>
<keyword evidence="5" id="KW-1185">Reference proteome</keyword>
<keyword evidence="2" id="KW-1133">Transmembrane helix</keyword>
<dbReference type="InterPro" id="IPR052173">
    <property type="entry name" value="Beta-lactam_resp_regulator"/>
</dbReference>
<organism evidence="4 5">
    <name type="scientific">Leeuwenhoekiella parthenopeia</name>
    <dbReference type="NCBI Taxonomy" id="2890320"/>
    <lineage>
        <taxon>Bacteria</taxon>
        <taxon>Pseudomonadati</taxon>
        <taxon>Bacteroidota</taxon>
        <taxon>Flavobacteriia</taxon>
        <taxon>Flavobacteriales</taxon>
        <taxon>Flavobacteriaceae</taxon>
        <taxon>Leeuwenhoekiella</taxon>
    </lineage>
</organism>
<dbReference type="EMBL" id="JAJGMW010000043">
    <property type="protein sequence ID" value="MCC4214751.1"/>
    <property type="molecule type" value="Genomic_DNA"/>
</dbReference>
<feature type="compositionally biased region" description="Pro residues" evidence="1">
    <location>
        <begin position="546"/>
        <end position="564"/>
    </location>
</feature>
<accession>A0ABS8GY74</accession>
<feature type="transmembrane region" description="Helical" evidence="2">
    <location>
        <begin position="6"/>
        <end position="22"/>
    </location>
</feature>
<dbReference type="Pfam" id="PF05569">
    <property type="entry name" value="Peptidase_M56"/>
    <property type="match status" value="1"/>
</dbReference>
<feature type="transmembrane region" description="Helical" evidence="2">
    <location>
        <begin position="266"/>
        <end position="284"/>
    </location>
</feature>
<name>A0ABS8GY74_9FLAO</name>
<feature type="region of interest" description="Disordered" evidence="1">
    <location>
        <begin position="545"/>
        <end position="577"/>
    </location>
</feature>
<dbReference type="RefSeq" id="WP_228231812.1">
    <property type="nucleotide sequence ID" value="NZ_JAJGMW010000043.1"/>
</dbReference>
<gene>
    <name evidence="4" type="ORF">LLW17_18660</name>
</gene>
<dbReference type="PANTHER" id="PTHR34978">
    <property type="entry name" value="POSSIBLE SENSOR-TRANSDUCER PROTEIN BLAR"/>
    <property type="match status" value="1"/>
</dbReference>
<dbReference type="Proteomes" id="UP001197770">
    <property type="component" value="Unassembled WGS sequence"/>
</dbReference>
<sequence length="747" mass="85258">MLAYLIKSILCLLVLWGFYKIALEQTAAHHFKRVYLLGSLVLALTLPLISFSYTVEVEPQPVVAETYFEPVAFTEAPVSAPVDEPTNWLLIGLGIVYVAGVLLFGFRFLRNLIRLRHKITCNEKVEAKTHINVLLAGKVIPHSFLKFIFLPKTEFKTNFIAPEILAHEQAHVTQKHTWDILAVELLQVIFWFNPLLVFLKRSIALNHEFLADRAALAQNTTTKNYTNLLFTYSGGAHHTALSSPINYSLTKKRILMLSKTRSVKKMLLRLVLFIPVLALCFYCFNQEIVAKPVVQKESPSILGKWVERKSEFAQLTIYEQDKKLWMKSYKDTFELREESENRYAVTKKNKSLSAGKMQAFLDYKSKNNELLLNDKSFIRPENTYGKIFSGDWEGIDIDQKFYIRSENGGTSWIIEDQFGTNTYYPVLTSTGFYFTYDNRDIYFTVTGNRMTSSEGYIYKKVKEAPKVIYIDVVDNWLGINGNPSSLKGFVKDLDLNTANWSSENFKNYILKVHMQKGNEEFLKELNKEFKKTDLFKINPSQQLITPPAPAAPKSGTPPPPPPAPAAQKAVKPNKTLNKPVPEESEIIQVFEDIYIEIDKNHQVFINSKIIDSERIEKALSRYNSDYTKAERAKVMDVKITVDPSVKMGIITDVKSALRDYGVKSIKVIIAGEPQEEALIPAKSENPQKSSPLSPEQMTKKAGYLVIGDQTYYYVKTESGAFNYYDRYAKQLSEKEVLKLQQKAEKAN</sequence>
<evidence type="ECO:0000259" key="3">
    <source>
        <dbReference type="Pfam" id="PF05569"/>
    </source>
</evidence>
<feature type="transmembrane region" description="Helical" evidence="2">
    <location>
        <begin position="34"/>
        <end position="53"/>
    </location>
</feature>
<evidence type="ECO:0000256" key="2">
    <source>
        <dbReference type="SAM" id="Phobius"/>
    </source>
</evidence>
<proteinExistence type="predicted"/>
<comment type="caution">
    <text evidence="4">The sequence shown here is derived from an EMBL/GenBank/DDBJ whole genome shotgun (WGS) entry which is preliminary data.</text>
</comment>
<reference evidence="4 5" key="1">
    <citation type="submission" date="2021-11" db="EMBL/GenBank/DDBJ databases">
        <title>Seasonal and diel survey of microbial diversity of the Tyrrhenian coast.</title>
        <authorList>
            <person name="Gattoni G."/>
            <person name="Corral P."/>
        </authorList>
    </citation>
    <scope>NUCLEOTIDE SEQUENCE [LARGE SCALE GENOMIC DNA]</scope>
    <source>
        <strain evidence="4 5">Mr9</strain>
    </source>
</reference>
<feature type="domain" description="Peptidase M56" evidence="3">
    <location>
        <begin position="98"/>
        <end position="257"/>
    </location>
</feature>
<dbReference type="InterPro" id="IPR008756">
    <property type="entry name" value="Peptidase_M56"/>
</dbReference>
<feature type="transmembrane region" description="Helical" evidence="2">
    <location>
        <begin position="88"/>
        <end position="109"/>
    </location>
</feature>
<evidence type="ECO:0000313" key="4">
    <source>
        <dbReference type="EMBL" id="MCC4214751.1"/>
    </source>
</evidence>
<dbReference type="PANTHER" id="PTHR34978:SF3">
    <property type="entry name" value="SLR0241 PROTEIN"/>
    <property type="match status" value="1"/>
</dbReference>
<protein>
    <submittedName>
        <fullName evidence="4">M56 family metallopeptidase</fullName>
    </submittedName>
</protein>
<dbReference type="CDD" id="cd07341">
    <property type="entry name" value="M56_BlaR1_MecR1_like"/>
    <property type="match status" value="1"/>
</dbReference>
<evidence type="ECO:0000256" key="1">
    <source>
        <dbReference type="SAM" id="MobiDB-lite"/>
    </source>
</evidence>
<keyword evidence="2" id="KW-0812">Transmembrane</keyword>